<reference evidence="1" key="1">
    <citation type="submission" date="2022-04" db="EMBL/GenBank/DDBJ databases">
        <title>Jade perch genome.</title>
        <authorList>
            <person name="Chao B."/>
        </authorList>
    </citation>
    <scope>NUCLEOTIDE SEQUENCE</scope>
    <source>
        <strain evidence="1">CB-2022</strain>
    </source>
</reference>
<dbReference type="EMBL" id="CM041544">
    <property type="protein sequence ID" value="KAI3362886.1"/>
    <property type="molecule type" value="Genomic_DNA"/>
</dbReference>
<organism evidence="1 2">
    <name type="scientific">Scortum barcoo</name>
    <name type="common">barcoo grunter</name>
    <dbReference type="NCBI Taxonomy" id="214431"/>
    <lineage>
        <taxon>Eukaryota</taxon>
        <taxon>Metazoa</taxon>
        <taxon>Chordata</taxon>
        <taxon>Craniata</taxon>
        <taxon>Vertebrata</taxon>
        <taxon>Euteleostomi</taxon>
        <taxon>Actinopterygii</taxon>
        <taxon>Neopterygii</taxon>
        <taxon>Teleostei</taxon>
        <taxon>Neoteleostei</taxon>
        <taxon>Acanthomorphata</taxon>
        <taxon>Eupercaria</taxon>
        <taxon>Centrarchiformes</taxon>
        <taxon>Terapontoidei</taxon>
        <taxon>Terapontidae</taxon>
        <taxon>Scortum</taxon>
    </lineage>
</organism>
<name>A0ACB8W575_9TELE</name>
<proteinExistence type="predicted"/>
<accession>A0ACB8W575</accession>
<comment type="caution">
    <text evidence="1">The sequence shown here is derived from an EMBL/GenBank/DDBJ whole genome shotgun (WGS) entry which is preliminary data.</text>
</comment>
<sequence>MFSASIVDDAAVRSCGRKVSGACRGGNPRTRWWTPEVRDAVRLKKESYIGPCWPVGLLTQLTGTGRPSKPQPGRSWRQKLRVWEEFGEAMEEDYRSASKRFWQTVRRLRRGKQYSANTVYSAGGELEEAEAGDSEVDSSITRAEVTEVVRKLLGGKAPGVDEIRPEYLKSLDVVGLSWLTRLCNIAWRLGTVPLEWQTGVVVPLFKKGDRRVCSNYRGDHTSQPPREGLRCQGTGEENSADSRPSDSGGTMRFSSRCRGTLDQLYTLRRVLEGLWEFAQPVHMCFVDLEKAFDRVPRGILWGVLREYGVRGPLLRAVRSLYDRSRSLVRIAGSKSDLFPVHVGLRQGCPLSPVLFIIFMDRISRRSQGPEGVRFGNHRISSLLFADDVVLLASSSQDLQRCAGAVCSRV</sequence>
<evidence type="ECO:0000313" key="2">
    <source>
        <dbReference type="Proteomes" id="UP000831701"/>
    </source>
</evidence>
<gene>
    <name evidence="1" type="ORF">L3Q82_001926</name>
</gene>
<dbReference type="Proteomes" id="UP000831701">
    <property type="component" value="Chromosome 14"/>
</dbReference>
<protein>
    <submittedName>
        <fullName evidence="1">Uncharacterized protein</fullName>
    </submittedName>
</protein>
<keyword evidence="2" id="KW-1185">Reference proteome</keyword>
<evidence type="ECO:0000313" key="1">
    <source>
        <dbReference type="EMBL" id="KAI3362886.1"/>
    </source>
</evidence>